<dbReference type="AlphaFoldDB" id="A0A6J4LU20"/>
<dbReference type="EMBL" id="CADCTW010000145">
    <property type="protein sequence ID" value="CAA9342339.1"/>
    <property type="molecule type" value="Genomic_DNA"/>
</dbReference>
<keyword evidence="2" id="KW-0378">Hydrolase</keyword>
<dbReference type="EC" id="3.1.1.61" evidence="2"/>
<proteinExistence type="predicted"/>
<evidence type="ECO:0000313" key="2">
    <source>
        <dbReference type="EMBL" id="CAA9342339.1"/>
    </source>
</evidence>
<feature type="region of interest" description="Disordered" evidence="1">
    <location>
        <begin position="119"/>
        <end position="203"/>
    </location>
</feature>
<feature type="compositionally biased region" description="Basic residues" evidence="1">
    <location>
        <begin position="129"/>
        <end position="146"/>
    </location>
</feature>
<feature type="region of interest" description="Disordered" evidence="1">
    <location>
        <begin position="57"/>
        <end position="76"/>
    </location>
</feature>
<reference evidence="2" key="1">
    <citation type="submission" date="2020-02" db="EMBL/GenBank/DDBJ databases">
        <authorList>
            <person name="Meier V. D."/>
        </authorList>
    </citation>
    <scope>NUCLEOTIDE SEQUENCE</scope>
    <source>
        <strain evidence="2">AVDCRST_MAG68</strain>
    </source>
</reference>
<evidence type="ECO:0000256" key="1">
    <source>
        <dbReference type="SAM" id="MobiDB-lite"/>
    </source>
</evidence>
<organism evidence="2">
    <name type="scientific">uncultured Gemmatimonadota bacterium</name>
    <dbReference type="NCBI Taxonomy" id="203437"/>
    <lineage>
        <taxon>Bacteria</taxon>
        <taxon>Pseudomonadati</taxon>
        <taxon>Gemmatimonadota</taxon>
        <taxon>environmental samples</taxon>
    </lineage>
</organism>
<feature type="non-terminal residue" evidence="2">
    <location>
        <position position="203"/>
    </location>
</feature>
<protein>
    <submittedName>
        <fullName evidence="2">Chemotaxis response regulator protein-glutamate methylesterase CheB</fullName>
        <ecNumber evidence="2">3.1.1.61</ecNumber>
    </submittedName>
</protein>
<gene>
    <name evidence="2" type="ORF">AVDCRST_MAG68-3054</name>
</gene>
<feature type="region of interest" description="Disordered" evidence="1">
    <location>
        <begin position="1"/>
        <end position="47"/>
    </location>
</feature>
<sequence>GGRGGRSGVPHGGGGGVGRGVVRPADAGGGAAGRVSHAGGHRAAPQQGLGAPLRAAAGVHRHAGVRGERQGGRPAGVRVHRAAGLPHAGGRRVLFPFHGGAGEVFPSLHRRDVRICRGQLRNGRDRGGAHGRQRGRLARAAPHRGRGGAGGGAGPRHRRGAGDAAGGAPRGARGVLAPHGGDPGVPGGDPPPARPPLRSGERM</sequence>
<dbReference type="GO" id="GO:0008984">
    <property type="term" value="F:protein-glutamate methylesterase activity"/>
    <property type="evidence" value="ECO:0007669"/>
    <property type="project" value="UniProtKB-EC"/>
</dbReference>
<feature type="compositionally biased region" description="Low complexity" evidence="1">
    <location>
        <begin position="170"/>
        <end position="180"/>
    </location>
</feature>
<feature type="non-terminal residue" evidence="2">
    <location>
        <position position="1"/>
    </location>
</feature>
<accession>A0A6J4LU20</accession>
<name>A0A6J4LU20_9BACT</name>
<feature type="compositionally biased region" description="Gly residues" evidence="1">
    <location>
        <begin position="1"/>
        <end position="19"/>
    </location>
</feature>